<dbReference type="Proteomes" id="UP001629246">
    <property type="component" value="Unassembled WGS sequence"/>
</dbReference>
<dbReference type="Pfam" id="PF04717">
    <property type="entry name" value="Phage_base_V"/>
    <property type="match status" value="1"/>
</dbReference>
<dbReference type="Pfam" id="PF13296">
    <property type="entry name" value="T6SS_Vgr"/>
    <property type="match status" value="1"/>
</dbReference>
<dbReference type="InterPro" id="IPR018769">
    <property type="entry name" value="VgrG2_DUF2345"/>
</dbReference>
<keyword evidence="6" id="KW-1185">Reference proteome</keyword>
<feature type="domain" description="Gp5/Type VI secretion system Vgr protein OB-fold" evidence="2">
    <location>
        <begin position="318"/>
        <end position="383"/>
    </location>
</feature>
<dbReference type="InterPro" id="IPR037026">
    <property type="entry name" value="Vgr_OB-fold_dom_sf"/>
</dbReference>
<dbReference type="Gene3D" id="2.40.50.230">
    <property type="entry name" value="Gp5 N-terminal domain"/>
    <property type="match status" value="1"/>
</dbReference>
<dbReference type="NCBIfam" id="TIGR01646">
    <property type="entry name" value="vgr_GE"/>
    <property type="match status" value="1"/>
</dbReference>
<comment type="caution">
    <text evidence="5">The sequence shown here is derived from an EMBL/GenBank/DDBJ whole genome shotgun (WGS) entry which is preliminary data.</text>
</comment>
<sequence>ASSQRRFQGVITGFSQIDSARDVTTYELVLESHLAQLGLGSHCRLFIDQGIPDIIAQVLDDKGFTSDTHYYRFTLYRSYPRLPTVMQWQESDLAFIQRLCRRCGIWFRMAEGEFGEQIVFADDFTHYQRQPALSAPFKAHAGLESIGAEAVFALETHTKTIPASVFVRDYNRLAAPACIDEEHALRTQDRTAFGQVYRWGSLHLDAEQAEWEAQLRHEALLCEQVVYHGRGNVLGLAPGSVFNLSGKSLPDAEHGQLITRVEHAGARDAAYTNRYTAIPSDRLYRLPLEEDNWPRIGGTVSARIVSPDRYPYAYLNQDGDYRVQFDFDREERQSGHSSCWLRLAKPFAGALQTGFHFPLIEGTEVAIAFHNGHPDAPYIAHALHDSHNSDLITHRDRWMSRNEIRTQSNNKLRLEDWQGQEHIKLATEHGKSQLNLGHLVNASKEPRGEGLELRTDGWGSVRAGKGLLLSADAQPKALGKQLDMREANAQLNAALNLSQALADATKAAQAHIAEVSEQKQLLDQRIKELKQAVLLASAPAGMALTSGQHLQVSAQNNLIVTAGGHADISVFRKFTIAAGEAISLCAHKLGMKLFA</sequence>
<dbReference type="SUPFAM" id="SSF69255">
    <property type="entry name" value="gp5 N-terminal domain-like"/>
    <property type="match status" value="1"/>
</dbReference>
<dbReference type="SUPFAM" id="SSF69279">
    <property type="entry name" value="Phage tail proteins"/>
    <property type="match status" value="2"/>
</dbReference>
<name>A0ABW9AGD0_9BURK</name>
<dbReference type="EMBL" id="JAQQFM010000025">
    <property type="protein sequence ID" value="MFL9927651.1"/>
    <property type="molecule type" value="Genomic_DNA"/>
</dbReference>
<dbReference type="Gene3D" id="2.30.110.50">
    <property type="match status" value="1"/>
</dbReference>
<feature type="non-terminal residue" evidence="5">
    <location>
        <position position="1"/>
    </location>
</feature>
<feature type="domain" description="Putative type VI secretion system Rhs element associated Vgr" evidence="4">
    <location>
        <begin position="403"/>
        <end position="504"/>
    </location>
</feature>
<proteinExistence type="inferred from homology"/>
<feature type="domain" description="DUF2345" evidence="3">
    <location>
        <begin position="524"/>
        <end position="595"/>
    </location>
</feature>
<dbReference type="Gene3D" id="3.55.50.10">
    <property type="entry name" value="Baseplate protein-like domains"/>
    <property type="match status" value="1"/>
</dbReference>
<evidence type="ECO:0000259" key="4">
    <source>
        <dbReference type="Pfam" id="PF13296"/>
    </source>
</evidence>
<dbReference type="InterPro" id="IPR006533">
    <property type="entry name" value="T6SS_Vgr_RhsGE"/>
</dbReference>
<dbReference type="Pfam" id="PF05954">
    <property type="entry name" value="Phage_GPD"/>
    <property type="match status" value="1"/>
</dbReference>
<dbReference type="RefSeq" id="WP_408160889.1">
    <property type="nucleotide sequence ID" value="NZ_JAQQFM010000025.1"/>
</dbReference>
<organism evidence="5 6">
    <name type="scientific">Herbaspirillum lusitanum</name>
    <dbReference type="NCBI Taxonomy" id="213312"/>
    <lineage>
        <taxon>Bacteria</taxon>
        <taxon>Pseudomonadati</taxon>
        <taxon>Pseudomonadota</taxon>
        <taxon>Betaproteobacteria</taxon>
        <taxon>Burkholderiales</taxon>
        <taxon>Oxalobacteraceae</taxon>
        <taxon>Herbaspirillum</taxon>
    </lineage>
</organism>
<evidence type="ECO:0000256" key="1">
    <source>
        <dbReference type="ARBA" id="ARBA00005558"/>
    </source>
</evidence>
<accession>A0ABW9AGD0</accession>
<evidence type="ECO:0000259" key="2">
    <source>
        <dbReference type="Pfam" id="PF04717"/>
    </source>
</evidence>
<dbReference type="InterPro" id="IPR006531">
    <property type="entry name" value="Gp5/Vgr_OB"/>
</dbReference>
<protein>
    <submittedName>
        <fullName evidence="5">Type VI secretion system tip protein VgrG</fullName>
    </submittedName>
</protein>
<dbReference type="InterPro" id="IPR017847">
    <property type="entry name" value="T6SS_RhsGE_Vgr_subset"/>
</dbReference>
<gene>
    <name evidence="5" type="primary">vgrG</name>
    <name evidence="5" type="ORF">PQR62_25520</name>
</gene>
<evidence type="ECO:0000313" key="6">
    <source>
        <dbReference type="Proteomes" id="UP001629246"/>
    </source>
</evidence>
<evidence type="ECO:0000313" key="5">
    <source>
        <dbReference type="EMBL" id="MFL9927651.1"/>
    </source>
</evidence>
<reference evidence="5 6" key="1">
    <citation type="journal article" date="2024" name="Chem. Sci.">
        <title>Discovery of megapolipeptins by genome mining of a Burkholderiales bacteria collection.</title>
        <authorList>
            <person name="Paulo B.S."/>
            <person name="Recchia M.J.J."/>
            <person name="Lee S."/>
            <person name="Fergusson C.H."/>
            <person name="Romanowski S.B."/>
            <person name="Hernandez A."/>
            <person name="Krull N."/>
            <person name="Liu D.Y."/>
            <person name="Cavanagh H."/>
            <person name="Bos A."/>
            <person name="Gray C.A."/>
            <person name="Murphy B.T."/>
            <person name="Linington R.G."/>
            <person name="Eustaquio A.S."/>
        </authorList>
    </citation>
    <scope>NUCLEOTIDE SEQUENCE [LARGE SCALE GENOMIC DNA]</scope>
    <source>
        <strain evidence="5 6">RL21-008-BIB-A</strain>
    </source>
</reference>
<evidence type="ECO:0000259" key="3">
    <source>
        <dbReference type="Pfam" id="PF10106"/>
    </source>
</evidence>
<dbReference type="InterPro" id="IPR028244">
    <property type="entry name" value="T6SS_Rhs_Vgr_dom"/>
</dbReference>
<feature type="non-terminal residue" evidence="5">
    <location>
        <position position="595"/>
    </location>
</feature>
<dbReference type="Gene3D" id="4.10.220.110">
    <property type="match status" value="1"/>
</dbReference>
<comment type="similarity">
    <text evidence="1">Belongs to the VgrG protein family.</text>
</comment>
<dbReference type="NCBIfam" id="TIGR03361">
    <property type="entry name" value="VI_Rhs_Vgr"/>
    <property type="match status" value="1"/>
</dbReference>
<dbReference type="Pfam" id="PF10106">
    <property type="entry name" value="DUF2345"/>
    <property type="match status" value="1"/>
</dbReference>